<protein>
    <submittedName>
        <fullName evidence="1">Uncharacterized protein</fullName>
    </submittedName>
</protein>
<evidence type="ECO:0000313" key="1">
    <source>
        <dbReference type="EMBL" id="TFV80762.1"/>
    </source>
</evidence>
<accession>A0A4Y9PMZ9</accession>
<reference evidence="1 2" key="1">
    <citation type="submission" date="2019-03" db="EMBL/GenBank/DDBJ databases">
        <title>Bradyrhizobium strains diversity.</title>
        <authorList>
            <person name="Urquiaga M.C.O."/>
            <person name="Hungria M."/>
            <person name="Delamuta J.R.M."/>
            <person name="Klepa M.S."/>
        </authorList>
    </citation>
    <scope>NUCLEOTIDE SEQUENCE [LARGE SCALE GENOMIC DNA]</scope>
    <source>
        <strain evidence="1 2">CNPSo 3426</strain>
    </source>
</reference>
<evidence type="ECO:0000313" key="2">
    <source>
        <dbReference type="Proteomes" id="UP000297700"/>
    </source>
</evidence>
<proteinExistence type="predicted"/>
<gene>
    <name evidence="1" type="ORF">E4K64_00865</name>
</gene>
<dbReference type="AlphaFoldDB" id="A0A4Y9PMZ9"/>
<dbReference type="Proteomes" id="UP000297700">
    <property type="component" value="Unassembled WGS sequence"/>
</dbReference>
<dbReference type="EMBL" id="SPQS01000001">
    <property type="protein sequence ID" value="TFV80762.1"/>
    <property type="molecule type" value="Genomic_DNA"/>
</dbReference>
<sequence length="74" mass="6923">MGCFAMVSTDALARAGRGAAGVGRPGVGVGAPGVGVARAPVRRGVAVGVGAAAVGAAATGAYGRCGYAPYPPCY</sequence>
<organism evidence="1 2">
    <name type="scientific">Bradyrhizobium frederickii</name>
    <dbReference type="NCBI Taxonomy" id="2560054"/>
    <lineage>
        <taxon>Bacteria</taxon>
        <taxon>Pseudomonadati</taxon>
        <taxon>Pseudomonadota</taxon>
        <taxon>Alphaproteobacteria</taxon>
        <taxon>Hyphomicrobiales</taxon>
        <taxon>Nitrobacteraceae</taxon>
        <taxon>Bradyrhizobium</taxon>
    </lineage>
</organism>
<name>A0A4Y9PMZ9_9BRAD</name>
<comment type="caution">
    <text evidence="1">The sequence shown here is derived from an EMBL/GenBank/DDBJ whole genome shotgun (WGS) entry which is preliminary data.</text>
</comment>